<organism evidence="1">
    <name type="scientific">Corethron hystrix</name>
    <dbReference type="NCBI Taxonomy" id="216773"/>
    <lineage>
        <taxon>Eukaryota</taxon>
        <taxon>Sar</taxon>
        <taxon>Stramenopiles</taxon>
        <taxon>Ochrophyta</taxon>
        <taxon>Bacillariophyta</taxon>
        <taxon>Coscinodiscophyceae</taxon>
        <taxon>Corethrophycidae</taxon>
        <taxon>Corethrales</taxon>
        <taxon>Corethraceae</taxon>
        <taxon>Corethron</taxon>
    </lineage>
</organism>
<gene>
    <name evidence="1" type="ORF">CHYS00102_LOCUS20539</name>
</gene>
<name>A0A7S1FVK9_9STRA</name>
<dbReference type="AlphaFoldDB" id="A0A7S1FVK9"/>
<proteinExistence type="predicted"/>
<evidence type="ECO:0000313" key="1">
    <source>
        <dbReference type="EMBL" id="CAD8893330.1"/>
    </source>
</evidence>
<sequence>MEIPSDEKYRPPVHMRIRCGNKKTRRKVREEAVVFEQIACGLEDEDLPGLKFDNDEIPPEIFHFIMMQYSPKAGFKKFRGRADDAVITEFTKMHMFDTFIPRHKSDLTVEEQKEALHTIIFLKHKQDGELRGQTCTDRSTQRGQYDKEDATSPTVYVELVMLISSIDAKEKRDVAVVNIPSAFLQAHMDDVVYEANL</sequence>
<accession>A0A7S1FVK9</accession>
<dbReference type="EMBL" id="HBFR01028302">
    <property type="protein sequence ID" value="CAD8893330.1"/>
    <property type="molecule type" value="Transcribed_RNA"/>
</dbReference>
<reference evidence="1" key="1">
    <citation type="submission" date="2021-01" db="EMBL/GenBank/DDBJ databases">
        <authorList>
            <person name="Corre E."/>
            <person name="Pelletier E."/>
            <person name="Niang G."/>
            <person name="Scheremetjew M."/>
            <person name="Finn R."/>
            <person name="Kale V."/>
            <person name="Holt S."/>
            <person name="Cochrane G."/>
            <person name="Meng A."/>
            <person name="Brown T."/>
            <person name="Cohen L."/>
        </authorList>
    </citation>
    <scope>NUCLEOTIDE SEQUENCE</scope>
    <source>
        <strain evidence="1">308</strain>
    </source>
</reference>
<protein>
    <submittedName>
        <fullName evidence="1">Uncharacterized protein</fullName>
    </submittedName>
</protein>